<keyword evidence="4 7" id="KW-1133">Transmembrane helix</keyword>
<protein>
    <recommendedName>
        <fullName evidence="8">Cation/H+ exchanger transmembrane domain-containing protein</fullName>
    </recommendedName>
</protein>
<keyword evidence="5 7" id="KW-0472">Membrane</keyword>
<feature type="transmembrane region" description="Helical" evidence="7">
    <location>
        <begin position="25"/>
        <end position="42"/>
    </location>
</feature>
<evidence type="ECO:0000256" key="3">
    <source>
        <dbReference type="ARBA" id="ARBA00022692"/>
    </source>
</evidence>
<name>A0A653D4E9_CALMS</name>
<evidence type="ECO:0000256" key="7">
    <source>
        <dbReference type="SAM" id="Phobius"/>
    </source>
</evidence>
<feature type="non-terminal residue" evidence="9">
    <location>
        <position position="1"/>
    </location>
</feature>
<keyword evidence="10" id="KW-1185">Reference proteome</keyword>
<evidence type="ECO:0000256" key="2">
    <source>
        <dbReference type="ARBA" id="ARBA00007367"/>
    </source>
</evidence>
<evidence type="ECO:0000313" key="10">
    <source>
        <dbReference type="Proteomes" id="UP000410492"/>
    </source>
</evidence>
<accession>A0A653D4E9</accession>
<dbReference type="GO" id="GO:0016020">
    <property type="term" value="C:membrane"/>
    <property type="evidence" value="ECO:0007669"/>
    <property type="project" value="UniProtKB-SubCell"/>
</dbReference>
<dbReference type="Pfam" id="PF00999">
    <property type="entry name" value="Na_H_Exchanger"/>
    <property type="match status" value="1"/>
</dbReference>
<keyword evidence="3 7" id="KW-0812">Transmembrane</keyword>
<comment type="similarity">
    <text evidence="2">Belongs to the monovalent cation:proton antiporter 1 (CPA1) transporter (TC 2.A.36) family.</text>
</comment>
<feature type="region of interest" description="Disordered" evidence="6">
    <location>
        <begin position="242"/>
        <end position="263"/>
    </location>
</feature>
<evidence type="ECO:0000256" key="6">
    <source>
        <dbReference type="SAM" id="MobiDB-lite"/>
    </source>
</evidence>
<evidence type="ECO:0000256" key="1">
    <source>
        <dbReference type="ARBA" id="ARBA00004141"/>
    </source>
</evidence>
<dbReference type="Proteomes" id="UP000410492">
    <property type="component" value="Unassembled WGS sequence"/>
</dbReference>
<dbReference type="AlphaFoldDB" id="A0A653D4E9"/>
<evidence type="ECO:0000256" key="4">
    <source>
        <dbReference type="ARBA" id="ARBA00022989"/>
    </source>
</evidence>
<gene>
    <name evidence="9" type="ORF">CALMAC_LOCUS14290</name>
</gene>
<dbReference type="GO" id="GO:0015297">
    <property type="term" value="F:antiporter activity"/>
    <property type="evidence" value="ECO:0007669"/>
    <property type="project" value="InterPro"/>
</dbReference>
<feature type="transmembrane region" description="Helical" evidence="7">
    <location>
        <begin position="48"/>
        <end position="67"/>
    </location>
</feature>
<evidence type="ECO:0000313" key="9">
    <source>
        <dbReference type="EMBL" id="VEN54965.1"/>
    </source>
</evidence>
<proteinExistence type="inferred from homology"/>
<evidence type="ECO:0000259" key="8">
    <source>
        <dbReference type="Pfam" id="PF00999"/>
    </source>
</evidence>
<evidence type="ECO:0000256" key="5">
    <source>
        <dbReference type="ARBA" id="ARBA00023136"/>
    </source>
</evidence>
<feature type="domain" description="Cation/H+ exchanger transmembrane" evidence="8">
    <location>
        <begin position="2"/>
        <end position="192"/>
    </location>
</feature>
<dbReference type="InterPro" id="IPR006153">
    <property type="entry name" value="Cation/H_exchanger_TM"/>
</dbReference>
<feature type="transmembrane region" description="Helical" evidence="7">
    <location>
        <begin position="182"/>
        <end position="204"/>
    </location>
</feature>
<dbReference type="GO" id="GO:1902600">
    <property type="term" value="P:proton transmembrane transport"/>
    <property type="evidence" value="ECO:0007669"/>
    <property type="project" value="InterPro"/>
</dbReference>
<comment type="subcellular location">
    <subcellularLocation>
        <location evidence="1">Membrane</location>
        <topology evidence="1">Multi-pass membrane protein</topology>
    </subcellularLocation>
</comment>
<feature type="transmembrane region" description="Helical" evidence="7">
    <location>
        <begin position="145"/>
        <end position="170"/>
    </location>
</feature>
<organism evidence="9 10">
    <name type="scientific">Callosobruchus maculatus</name>
    <name type="common">Southern cowpea weevil</name>
    <name type="synonym">Pulse bruchid</name>
    <dbReference type="NCBI Taxonomy" id="64391"/>
    <lineage>
        <taxon>Eukaryota</taxon>
        <taxon>Metazoa</taxon>
        <taxon>Ecdysozoa</taxon>
        <taxon>Arthropoda</taxon>
        <taxon>Hexapoda</taxon>
        <taxon>Insecta</taxon>
        <taxon>Pterygota</taxon>
        <taxon>Neoptera</taxon>
        <taxon>Endopterygota</taxon>
        <taxon>Coleoptera</taxon>
        <taxon>Polyphaga</taxon>
        <taxon>Cucujiformia</taxon>
        <taxon>Chrysomeloidea</taxon>
        <taxon>Chrysomelidae</taxon>
        <taxon>Bruchinae</taxon>
        <taxon>Bruchini</taxon>
        <taxon>Callosobruchus</taxon>
    </lineage>
</organism>
<feature type="transmembrane region" description="Helical" evidence="7">
    <location>
        <begin position="111"/>
        <end position="133"/>
    </location>
</feature>
<feature type="transmembrane region" description="Helical" evidence="7">
    <location>
        <begin position="79"/>
        <end position="99"/>
    </location>
</feature>
<dbReference type="OrthoDB" id="423807at2759"/>
<dbReference type="PANTHER" id="PTHR31102:SF1">
    <property type="entry name" value="CATION_H+ EXCHANGER DOMAIN-CONTAINING PROTEIN"/>
    <property type="match status" value="1"/>
</dbReference>
<sequence>LGLGFGAAWGYICSLAPERNDPFAAPLRVLLLLAGGMGAVYGGSLVGYGGAGPLGCVAAGFVAICMWSRIGWDVEDNPAATAFEIFWMIFQPILFGITGARVKINELKPELLGLCLGVLITAIVIRMAITIFFSIGCKLNNKEKIFVSIAWMCKAIVQAALGPVALSLVPEDTDDHEAAEKILMTCILSIILTAPTGALLLTLLGPHLLTKATMPTLKEVRMRKKSRRLSIRDLTVPDTKLREEDEENHRMSVVPEETQENYI</sequence>
<dbReference type="InterPro" id="IPR051843">
    <property type="entry name" value="CPA1_transporter"/>
</dbReference>
<dbReference type="PANTHER" id="PTHR31102">
    <property type="match status" value="1"/>
</dbReference>
<dbReference type="EMBL" id="CAACVG010010084">
    <property type="protein sequence ID" value="VEN54965.1"/>
    <property type="molecule type" value="Genomic_DNA"/>
</dbReference>
<reference evidence="9 10" key="1">
    <citation type="submission" date="2019-01" db="EMBL/GenBank/DDBJ databases">
        <authorList>
            <person name="Sayadi A."/>
        </authorList>
    </citation>
    <scope>NUCLEOTIDE SEQUENCE [LARGE SCALE GENOMIC DNA]</scope>
</reference>